<keyword evidence="2" id="KW-1185">Reference proteome</keyword>
<dbReference type="EMBL" id="SJPH01000012">
    <property type="protein sequence ID" value="TWT40230.1"/>
    <property type="molecule type" value="Genomic_DNA"/>
</dbReference>
<proteinExistence type="predicted"/>
<name>A0A5C5VQ34_9BACT</name>
<accession>A0A5C5VQ34</accession>
<dbReference type="InterPro" id="IPR032466">
    <property type="entry name" value="Metal_Hydrolase"/>
</dbReference>
<dbReference type="Gene3D" id="1.10.2020.10">
    <property type="entry name" value="uronate isomerase, domain 2, chain A"/>
    <property type="match status" value="1"/>
</dbReference>
<evidence type="ECO:0000313" key="1">
    <source>
        <dbReference type="EMBL" id="TWT40230.1"/>
    </source>
</evidence>
<comment type="caution">
    <text evidence="1">The sequence shown here is derived from an EMBL/GenBank/DDBJ whole genome shotgun (WGS) entry which is preliminary data.</text>
</comment>
<evidence type="ECO:0008006" key="3">
    <source>
        <dbReference type="Google" id="ProtNLM"/>
    </source>
</evidence>
<reference evidence="1 2" key="1">
    <citation type="submission" date="2019-02" db="EMBL/GenBank/DDBJ databases">
        <title>Deep-cultivation of Planctomycetes and their phenomic and genomic characterization uncovers novel biology.</title>
        <authorList>
            <person name="Wiegand S."/>
            <person name="Jogler M."/>
            <person name="Boedeker C."/>
            <person name="Pinto D."/>
            <person name="Vollmers J."/>
            <person name="Rivas-Marin E."/>
            <person name="Kohn T."/>
            <person name="Peeters S.H."/>
            <person name="Heuer A."/>
            <person name="Rast P."/>
            <person name="Oberbeckmann S."/>
            <person name="Bunk B."/>
            <person name="Jeske O."/>
            <person name="Meyerdierks A."/>
            <person name="Storesund J.E."/>
            <person name="Kallscheuer N."/>
            <person name="Luecker S."/>
            <person name="Lage O.M."/>
            <person name="Pohl T."/>
            <person name="Merkel B.J."/>
            <person name="Hornburger P."/>
            <person name="Mueller R.-W."/>
            <person name="Bruemmer F."/>
            <person name="Labrenz M."/>
            <person name="Spormann A.M."/>
            <person name="Op Den Camp H."/>
            <person name="Overmann J."/>
            <person name="Amann R."/>
            <person name="Jetten M.S.M."/>
            <person name="Mascher T."/>
            <person name="Medema M.H."/>
            <person name="Devos D.P."/>
            <person name="Kaster A.-K."/>
            <person name="Ovreas L."/>
            <person name="Rohde M."/>
            <person name="Galperin M.Y."/>
            <person name="Jogler C."/>
        </authorList>
    </citation>
    <scope>NUCLEOTIDE SEQUENCE [LARGE SCALE GENOMIC DNA]</scope>
    <source>
        <strain evidence="1 2">Pla111</strain>
    </source>
</reference>
<dbReference type="RefSeq" id="WP_146575551.1">
    <property type="nucleotide sequence ID" value="NZ_SJPH01000012.1"/>
</dbReference>
<dbReference type="SUPFAM" id="SSF51556">
    <property type="entry name" value="Metallo-dependent hydrolases"/>
    <property type="match status" value="1"/>
</dbReference>
<dbReference type="Proteomes" id="UP000318995">
    <property type="component" value="Unassembled WGS sequence"/>
</dbReference>
<protein>
    <recommendedName>
        <fullName evidence="3">Glucuronate isomerase</fullName>
    </recommendedName>
</protein>
<organism evidence="1 2">
    <name type="scientific">Botrimarina hoheduenensis</name>
    <dbReference type="NCBI Taxonomy" id="2528000"/>
    <lineage>
        <taxon>Bacteria</taxon>
        <taxon>Pseudomonadati</taxon>
        <taxon>Planctomycetota</taxon>
        <taxon>Planctomycetia</taxon>
        <taxon>Pirellulales</taxon>
        <taxon>Lacipirellulaceae</taxon>
        <taxon>Botrimarina</taxon>
    </lineage>
</organism>
<dbReference type="AlphaFoldDB" id="A0A5C5VQ34"/>
<dbReference type="OrthoDB" id="231890at2"/>
<dbReference type="Gene3D" id="3.20.20.140">
    <property type="entry name" value="Metal-dependent hydrolases"/>
    <property type="match status" value="1"/>
</dbReference>
<sequence length="436" mass="48946">MNSTSANPPASEIGPLVRRVVAETPVWDLHTHLFPPAFGTPIGRGVAPDSRGLMLWGIDELVTYHYLIAEVLRELSAQELPTERFWSLSQSEQADLIWQKLFVESTPLSEARRGVVTTLTRLGLDPHEPTLDGYRKWFAAQSPAEQIDRVLGVAGVERVTMTNELFDAGERARWLADPAALRADKRFIPVLRFDALVVDWPRACAELRSWGYRVQEDLAGDTLAEVGRLLDEWIERIGAAYCAMSLPPAWRYPAPTPGNRILTEAILPACERHGVAQALMIGVTRAQNPALRLAGDSLGAADMDSVAALCRDFPDVNFLVTLLARENQHALAVTARKFRNLLPFGCWWFLNNPSLISEITRMRIELLGTSVVPQHSDCRVLEQLIYKWDHSRRIIGDVLVEKYADLTAAGWRCEEPAIRKDVQRLLYGETARWLRA</sequence>
<evidence type="ECO:0000313" key="2">
    <source>
        <dbReference type="Proteomes" id="UP000318995"/>
    </source>
</evidence>
<gene>
    <name evidence="1" type="ORF">Pla111_33620</name>
</gene>